<sequence length="678" mass="78254">MDIDDKWTRRRWLNFVRVVPALRRSITEFWSSGSVRLSKRRRNGGFFHQNRGMIFVACVFFAFMQAGLFTGHSTHDPLDAYPDVEKRPWLVDGKFTSPFSKTSQAITEHPISKLMAKAEENFRDLLSRQSRTLYAAVKEYKRRYHRDPPKGFDDWWRFAQDNNVKLVDEYDGLVDDLAPFWEISGQELRRRAMQIGILPSIDLVRLKKGKAYVDTMNYEFGETDPGARAKGFRAILEKFASKLPDMDFPINAKAEGRVLIPWEHRHYPNTTLQDSSGGIASMLGNEFTADWQGQSSVWEAYRRTCPPHSPARRLFSSIRNVSPSQSSSKGNFFESQSALEAGYEFTFATQTDAKFDFCAHPWAHYMQGHFFSDWRTIPVLYPVFSPAKGRGFSDIRIPSHYYYGSTPRYTYGWDAVNLELKEVDDMEVPWEEKSEHIFWRGATTGGGSSPPGFAHQYQRHRFIRMASDMSEVTKTITFADPPTSSNFVSVKVPVWAVNSDIMDAAFVKSVGYYPEGPDALVRDHRFDDAVPLGKHWTYKYLVDLDGMAYSGRFMAFLASDSAVLKSTVYQEYYSDWIQPWLHFIPLSSSYKEIYNIHAFFSGTPPSALEVANSTTLYFPTSKRRSVEGDRRLRRIARAGKQWKKTIGRTTDMEAYVYRMCLEYARLWADDRDSMAYKM</sequence>
<keyword evidence="6" id="KW-1185">Reference proteome</keyword>
<keyword evidence="3" id="KW-1133">Transmembrane helix</keyword>
<evidence type="ECO:0000259" key="4">
    <source>
        <dbReference type="SMART" id="SM00672"/>
    </source>
</evidence>
<proteinExistence type="inferred from homology"/>
<feature type="domain" description="Glycosyl transferase CAP10" evidence="4">
    <location>
        <begin position="345"/>
        <end position="642"/>
    </location>
</feature>
<feature type="transmembrane region" description="Helical" evidence="3">
    <location>
        <begin position="50"/>
        <end position="69"/>
    </location>
</feature>
<dbReference type="SMART" id="SM00672">
    <property type="entry name" value="CAP10"/>
    <property type="match status" value="1"/>
</dbReference>
<dbReference type="HOGENOM" id="CLU_005027_4_0_1"/>
<keyword evidence="2 5" id="KW-0808">Transferase</keyword>
<evidence type="ECO:0000256" key="2">
    <source>
        <dbReference type="ARBA" id="ARBA00022679"/>
    </source>
</evidence>
<dbReference type="InterPro" id="IPR006598">
    <property type="entry name" value="CAP10"/>
</dbReference>
<dbReference type="OrthoDB" id="202415at2759"/>
<gene>
    <name evidence="5" type="ORF">PILCRDRAFT_819957</name>
</gene>
<protein>
    <submittedName>
        <fullName evidence="5">Glycosyltransferase family 90 protein</fullName>
    </submittedName>
</protein>
<dbReference type="InterPro" id="IPR051091">
    <property type="entry name" value="O-Glucosyltr/Glycosyltrsf_90"/>
</dbReference>
<reference evidence="5 6" key="1">
    <citation type="submission" date="2014-04" db="EMBL/GenBank/DDBJ databases">
        <authorList>
            <consortium name="DOE Joint Genome Institute"/>
            <person name="Kuo A."/>
            <person name="Tarkka M."/>
            <person name="Buscot F."/>
            <person name="Kohler A."/>
            <person name="Nagy L.G."/>
            <person name="Floudas D."/>
            <person name="Copeland A."/>
            <person name="Barry K.W."/>
            <person name="Cichocki N."/>
            <person name="Veneault-Fourrey C."/>
            <person name="LaButti K."/>
            <person name="Lindquist E.A."/>
            <person name="Lipzen A."/>
            <person name="Lundell T."/>
            <person name="Morin E."/>
            <person name="Murat C."/>
            <person name="Sun H."/>
            <person name="Tunlid A."/>
            <person name="Henrissat B."/>
            <person name="Grigoriev I.V."/>
            <person name="Hibbett D.S."/>
            <person name="Martin F."/>
            <person name="Nordberg H.P."/>
            <person name="Cantor M.N."/>
            <person name="Hua S.X."/>
        </authorList>
    </citation>
    <scope>NUCLEOTIDE SEQUENCE [LARGE SCALE GENOMIC DNA]</scope>
    <source>
        <strain evidence="5 6">F 1598</strain>
    </source>
</reference>
<keyword evidence="3" id="KW-0812">Transmembrane</keyword>
<evidence type="ECO:0000256" key="1">
    <source>
        <dbReference type="ARBA" id="ARBA00010118"/>
    </source>
</evidence>
<organism evidence="5 6">
    <name type="scientific">Piloderma croceum (strain F 1598)</name>
    <dbReference type="NCBI Taxonomy" id="765440"/>
    <lineage>
        <taxon>Eukaryota</taxon>
        <taxon>Fungi</taxon>
        <taxon>Dikarya</taxon>
        <taxon>Basidiomycota</taxon>
        <taxon>Agaricomycotina</taxon>
        <taxon>Agaricomycetes</taxon>
        <taxon>Agaricomycetidae</taxon>
        <taxon>Atheliales</taxon>
        <taxon>Atheliaceae</taxon>
        <taxon>Piloderma</taxon>
    </lineage>
</organism>
<dbReference type="Proteomes" id="UP000054166">
    <property type="component" value="Unassembled WGS sequence"/>
</dbReference>
<accession>A0A0C3FVV4</accession>
<reference evidence="6" key="2">
    <citation type="submission" date="2015-01" db="EMBL/GenBank/DDBJ databases">
        <title>Evolutionary Origins and Diversification of the Mycorrhizal Mutualists.</title>
        <authorList>
            <consortium name="DOE Joint Genome Institute"/>
            <consortium name="Mycorrhizal Genomics Consortium"/>
            <person name="Kohler A."/>
            <person name="Kuo A."/>
            <person name="Nagy L.G."/>
            <person name="Floudas D."/>
            <person name="Copeland A."/>
            <person name="Barry K.W."/>
            <person name="Cichocki N."/>
            <person name="Veneault-Fourrey C."/>
            <person name="LaButti K."/>
            <person name="Lindquist E.A."/>
            <person name="Lipzen A."/>
            <person name="Lundell T."/>
            <person name="Morin E."/>
            <person name="Murat C."/>
            <person name="Riley R."/>
            <person name="Ohm R."/>
            <person name="Sun H."/>
            <person name="Tunlid A."/>
            <person name="Henrissat B."/>
            <person name="Grigoriev I.V."/>
            <person name="Hibbett D.S."/>
            <person name="Martin F."/>
        </authorList>
    </citation>
    <scope>NUCLEOTIDE SEQUENCE [LARGE SCALE GENOMIC DNA]</scope>
    <source>
        <strain evidence="6">F 1598</strain>
    </source>
</reference>
<evidence type="ECO:0000313" key="5">
    <source>
        <dbReference type="EMBL" id="KIM82656.1"/>
    </source>
</evidence>
<dbReference type="STRING" id="765440.A0A0C3FVV4"/>
<evidence type="ECO:0000313" key="6">
    <source>
        <dbReference type="Proteomes" id="UP000054166"/>
    </source>
</evidence>
<comment type="similarity">
    <text evidence="1">Belongs to the glycosyltransferase 90 family.</text>
</comment>
<dbReference type="AlphaFoldDB" id="A0A0C3FVV4"/>
<name>A0A0C3FVV4_PILCF</name>
<dbReference type="PANTHER" id="PTHR12203:SF35">
    <property type="entry name" value="PROTEIN O-GLUCOSYLTRANSFERASE 1"/>
    <property type="match status" value="1"/>
</dbReference>
<dbReference type="Pfam" id="PF05686">
    <property type="entry name" value="Glyco_transf_90"/>
    <property type="match status" value="1"/>
</dbReference>
<dbReference type="EMBL" id="KN832993">
    <property type="protein sequence ID" value="KIM82656.1"/>
    <property type="molecule type" value="Genomic_DNA"/>
</dbReference>
<evidence type="ECO:0000256" key="3">
    <source>
        <dbReference type="SAM" id="Phobius"/>
    </source>
</evidence>
<dbReference type="InParanoid" id="A0A0C3FVV4"/>
<dbReference type="PANTHER" id="PTHR12203">
    <property type="entry name" value="KDEL LYS-ASP-GLU-LEU CONTAINING - RELATED"/>
    <property type="match status" value="1"/>
</dbReference>
<dbReference type="GO" id="GO:0016740">
    <property type="term" value="F:transferase activity"/>
    <property type="evidence" value="ECO:0007669"/>
    <property type="project" value="UniProtKB-KW"/>
</dbReference>
<keyword evidence="3" id="KW-0472">Membrane</keyword>